<evidence type="ECO:0000313" key="2">
    <source>
        <dbReference type="Proteomes" id="UP001472074"/>
    </source>
</evidence>
<name>A0ABZ2ZLH8_9BACI</name>
<dbReference type="InterPro" id="IPR016947">
    <property type="entry name" value="UCP030140"/>
</dbReference>
<dbReference type="RefSeq" id="WP_342025750.1">
    <property type="nucleotide sequence ID" value="NZ_CP151651.1"/>
</dbReference>
<keyword evidence="1" id="KW-0378">Hydrolase</keyword>
<dbReference type="Pfam" id="PF08761">
    <property type="entry name" value="dUTPase_2"/>
    <property type="match status" value="2"/>
</dbReference>
<reference evidence="1 2" key="1">
    <citation type="submission" date="2024-04" db="EMBL/GenBank/DDBJ databases">
        <title>Screening of coral probiotics and analysis of their probiotic properties.</title>
        <authorList>
            <person name="Wang S."/>
        </authorList>
    </citation>
    <scope>NUCLEOTIDE SEQUENCE [LARGE SCALE GENOMIC DNA]</scope>
    <source>
        <strain evidence="1 2">GXU-Z9</strain>
    </source>
</reference>
<protein>
    <submittedName>
        <fullName evidence="1">dUTP diphosphatase</fullName>
        <ecNumber evidence="1">3.6.1.23</ecNumber>
    </submittedName>
</protein>
<proteinExistence type="predicted"/>
<dbReference type="InterPro" id="IPR014871">
    <property type="entry name" value="dUTPase/dCTP_pyrophosphatase"/>
</dbReference>
<dbReference type="GO" id="GO:0004170">
    <property type="term" value="F:dUTP diphosphatase activity"/>
    <property type="evidence" value="ECO:0007669"/>
    <property type="project" value="UniProtKB-EC"/>
</dbReference>
<dbReference type="Gene3D" id="1.10.4010.10">
    <property type="entry name" value="Type II deoxyuridine triphosphatase"/>
    <property type="match status" value="1"/>
</dbReference>
<dbReference type="SUPFAM" id="SSF101386">
    <property type="entry name" value="all-alpha NTP pyrophosphatases"/>
    <property type="match status" value="1"/>
</dbReference>
<sequence length="182" mass="21754">MNLQLLFKEQQLLRDKIAYDKPDRFEKLILALLVELGECANEWRGFKFWSKDQEPRVQGNWKYQTGIIDGKFVNVYENPLLEEYVDKLHFILELGLELNCTDIELWPVYEKNITNQFIECSGRVYNLYFQMRVTGEVPKGMYEHLLAYFLGLGFMLGFTWEQIEQAYMEKNAINHERQEQGY</sequence>
<dbReference type="EMBL" id="CP151651">
    <property type="protein sequence ID" value="WZP07200.1"/>
    <property type="molecule type" value="Genomic_DNA"/>
</dbReference>
<dbReference type="EC" id="3.6.1.23" evidence="1"/>
<organism evidence="1 2">
    <name type="scientific">Cytobacillus pseudoceanisediminis</name>
    <dbReference type="NCBI Taxonomy" id="3051614"/>
    <lineage>
        <taxon>Bacteria</taxon>
        <taxon>Bacillati</taxon>
        <taxon>Bacillota</taxon>
        <taxon>Bacilli</taxon>
        <taxon>Bacillales</taxon>
        <taxon>Bacillaceae</taxon>
        <taxon>Cytobacillus</taxon>
    </lineage>
</organism>
<accession>A0ABZ2ZLH8</accession>
<evidence type="ECO:0000313" key="1">
    <source>
        <dbReference type="EMBL" id="WZP07200.1"/>
    </source>
</evidence>
<dbReference type="Proteomes" id="UP001472074">
    <property type="component" value="Chromosome"/>
</dbReference>
<dbReference type="CDD" id="cd11527">
    <property type="entry name" value="NTP-PPase_dUTPase"/>
    <property type="match status" value="1"/>
</dbReference>
<gene>
    <name evidence="1" type="ORF">AADC60_24620</name>
</gene>
<dbReference type="PIRSF" id="PIRSF030140">
    <property type="entry name" value="UCP030140"/>
    <property type="match status" value="1"/>
</dbReference>
<keyword evidence="2" id="KW-1185">Reference proteome</keyword>